<name>A0A0A1A7W4_ECOLX</name>
<proteinExistence type="predicted"/>
<evidence type="ECO:0000313" key="6">
    <source>
        <dbReference type="Proteomes" id="UP000300926"/>
    </source>
</evidence>
<reference evidence="2 7" key="4">
    <citation type="submission" date="2020-04" db="EMBL/GenBank/DDBJ databases">
        <authorList>
            <consortium name="GenomeTrakr network: Whole genome sequencing for foodborne pathogen traceback"/>
        </authorList>
    </citation>
    <scope>NUCLEOTIDE SEQUENCE [LARGE SCALE GENOMIC DNA]</scope>
    <source>
        <strain evidence="2 7">PSU-2464</strain>
    </source>
</reference>
<gene>
    <name evidence="1" type="ORF">BKL28_000919</name>
    <name evidence="4" type="ORF">D9D43_09890</name>
    <name evidence="3" type="ORF">ExPECSC038_01016</name>
    <name evidence="2" type="ORF">HEP34_002799</name>
</gene>
<comment type="caution">
    <text evidence="4">The sequence shown here is derived from an EMBL/GenBank/DDBJ whole genome shotgun (WGS) entry which is preliminary data.</text>
</comment>
<sequence>MNRASPADLRKCLETANMLAHSGIRFVPIPAVTDAEFATLSAIFTDKIESLAAEAEMEENQQNN</sequence>
<dbReference type="Proteomes" id="UP000272336">
    <property type="component" value="Unassembled WGS sequence"/>
</dbReference>
<protein>
    <submittedName>
        <fullName evidence="4">DUF1382 family protein</fullName>
    </submittedName>
</protein>
<evidence type="ECO:0000313" key="7">
    <source>
        <dbReference type="Proteomes" id="UP000519182"/>
    </source>
</evidence>
<dbReference type="EMBL" id="AATJYL010000024">
    <property type="protein sequence ID" value="EFM1446461.1"/>
    <property type="molecule type" value="Genomic_DNA"/>
</dbReference>
<dbReference type="EMBL" id="AASUOH010000004">
    <property type="protein sequence ID" value="EFH0042178.1"/>
    <property type="molecule type" value="Genomic_DNA"/>
</dbReference>
<dbReference type="Proteomes" id="UP000528199">
    <property type="component" value="Unassembled WGS sequence"/>
</dbReference>
<evidence type="ECO:0000313" key="5">
    <source>
        <dbReference type="Proteomes" id="UP000272336"/>
    </source>
</evidence>
<reference evidence="3 6" key="1">
    <citation type="submission" date="2018-04" db="EMBL/GenBank/DDBJ databases">
        <title>Large scale genomics of bovine and human commensal E. coli to reveal the emerging process of EHEC.</title>
        <authorList>
            <person name="Arimizu Y."/>
            <person name="Ogura Y."/>
        </authorList>
    </citation>
    <scope>NUCLEOTIDE SEQUENCE [LARGE SCALE GENOMIC DNA]</scope>
    <source>
        <strain evidence="3 6">ECSC038</strain>
    </source>
</reference>
<dbReference type="Proteomes" id="UP000519182">
    <property type="component" value="Unassembled WGS sequence"/>
</dbReference>
<organism evidence="4 5">
    <name type="scientific">Escherichia coli</name>
    <dbReference type="NCBI Taxonomy" id="562"/>
    <lineage>
        <taxon>Bacteria</taxon>
        <taxon>Pseudomonadati</taxon>
        <taxon>Pseudomonadota</taxon>
        <taxon>Gammaproteobacteria</taxon>
        <taxon>Enterobacterales</taxon>
        <taxon>Enterobacteriaceae</taxon>
        <taxon>Escherichia</taxon>
    </lineage>
</organism>
<reference evidence="4 5" key="3">
    <citation type="submission" date="2018-10" db="EMBL/GenBank/DDBJ databases">
        <authorList>
            <consortium name="NARMS: The National Antimicrobial Resistance Monitoring System"/>
        </authorList>
    </citation>
    <scope>NUCLEOTIDE SEQUENCE [LARGE SCALE GENOMIC DNA]</scope>
    <source>
        <strain evidence="4 5">CVM N17EC0060</strain>
    </source>
</reference>
<reference evidence="1 8" key="2">
    <citation type="submission" date="2018-08" db="EMBL/GenBank/DDBJ databases">
        <authorList>
            <consortium name="PulseNet: The National Subtyping Network for Foodborne Disease Surveillance"/>
            <person name="Tarr C.L."/>
            <person name="Trees E."/>
            <person name="Katz L.S."/>
            <person name="Carleton-Romer H.A."/>
            <person name="Stroika S."/>
            <person name="Kucerova Z."/>
            <person name="Roache K.F."/>
            <person name="Sabol A.L."/>
            <person name="Besser J."/>
            <person name="Gerner-Smidt P."/>
        </authorList>
    </citation>
    <scope>NUCLEOTIDE SEQUENCE [LARGE SCALE GENOMIC DNA]</scope>
    <source>
        <strain evidence="1 8">PNUSAE004760</strain>
    </source>
</reference>
<evidence type="ECO:0000313" key="3">
    <source>
        <dbReference type="EMBL" id="GCO17888.1"/>
    </source>
</evidence>
<evidence type="ECO:0000313" key="2">
    <source>
        <dbReference type="EMBL" id="EFM1446461.1"/>
    </source>
</evidence>
<evidence type="ECO:0000313" key="8">
    <source>
        <dbReference type="Proteomes" id="UP000528199"/>
    </source>
</evidence>
<dbReference type="RefSeq" id="WP_001077944.1">
    <property type="nucleotide sequence ID" value="NZ_AP022161.1"/>
</dbReference>
<evidence type="ECO:0000313" key="1">
    <source>
        <dbReference type="EMBL" id="EFH0042178.1"/>
    </source>
</evidence>
<dbReference type="Pfam" id="PF07131">
    <property type="entry name" value="DUF1382"/>
    <property type="match status" value="1"/>
</dbReference>
<evidence type="ECO:0000313" key="4">
    <source>
        <dbReference type="EMBL" id="MGE13894.1"/>
    </source>
</evidence>
<dbReference type="AlphaFoldDB" id="A0A0A1A7W4"/>
<dbReference type="Proteomes" id="UP000300926">
    <property type="component" value="Unassembled WGS sequence"/>
</dbReference>
<dbReference type="InterPro" id="IPR009814">
    <property type="entry name" value="Phage_lambda_Xis_Q38267"/>
</dbReference>
<dbReference type="EMBL" id="RNLZ01000014">
    <property type="protein sequence ID" value="MGE13894.1"/>
    <property type="molecule type" value="Genomic_DNA"/>
</dbReference>
<dbReference type="EMBL" id="BFIH01000026">
    <property type="protein sequence ID" value="GCO17888.1"/>
    <property type="molecule type" value="Genomic_DNA"/>
</dbReference>
<accession>A0A0A1A7W4</accession>